<reference evidence="1 2" key="1">
    <citation type="submission" date="2016-02" db="EMBL/GenBank/DDBJ databases">
        <title>Biosynthesis of antibiotic leucinostatins and their inhibition on Phytophthora in bio-control Purpureocillium lilacinum.</title>
        <authorList>
            <person name="Wang G."/>
            <person name="Liu Z."/>
            <person name="Lin R."/>
            <person name="Li E."/>
            <person name="Mao Z."/>
            <person name="Ling J."/>
            <person name="Yin W."/>
            <person name="Xie B."/>
        </authorList>
    </citation>
    <scope>NUCLEOTIDE SEQUENCE [LARGE SCALE GENOMIC DNA]</scope>
    <source>
        <strain evidence="1">PLFJ-1</strain>
    </source>
</reference>
<comment type="caution">
    <text evidence="1">The sequence shown here is derived from an EMBL/GenBank/DDBJ whole genome shotgun (WGS) entry which is preliminary data.</text>
</comment>
<dbReference type="EMBL" id="LSBI01000001">
    <property type="protein sequence ID" value="OAQ94395.1"/>
    <property type="molecule type" value="Genomic_DNA"/>
</dbReference>
<protein>
    <submittedName>
        <fullName evidence="1">Uncharacterized protein</fullName>
    </submittedName>
</protein>
<dbReference type="AlphaFoldDB" id="A0A179HV65"/>
<proteinExistence type="predicted"/>
<gene>
    <name evidence="1" type="ORF">VFPFJ_00504</name>
</gene>
<organism evidence="1 2">
    <name type="scientific">Purpureocillium lilacinum</name>
    <name type="common">Paecilomyces lilacinus</name>
    <dbReference type="NCBI Taxonomy" id="33203"/>
    <lineage>
        <taxon>Eukaryota</taxon>
        <taxon>Fungi</taxon>
        <taxon>Dikarya</taxon>
        <taxon>Ascomycota</taxon>
        <taxon>Pezizomycotina</taxon>
        <taxon>Sordariomycetes</taxon>
        <taxon>Hypocreomycetidae</taxon>
        <taxon>Hypocreales</taxon>
        <taxon>Ophiocordycipitaceae</taxon>
        <taxon>Purpureocillium</taxon>
    </lineage>
</organism>
<evidence type="ECO:0000313" key="1">
    <source>
        <dbReference type="EMBL" id="OAQ94395.1"/>
    </source>
</evidence>
<name>A0A179HV65_PURLI</name>
<sequence>MTAADSLFATMTEPLHHRGAQVASPDDVLAPFIMRFALALCPLHRVGYAMFGARLLGSPAPVSQPVAAIGLAWREAEARHVSRAHSHVHHRDPNGSLLTGTHRVTLGILYTRSMPHGPFEACVERKG</sequence>
<dbReference type="Proteomes" id="UP000078340">
    <property type="component" value="Unassembled WGS sequence"/>
</dbReference>
<accession>A0A179HV65</accession>
<evidence type="ECO:0000313" key="2">
    <source>
        <dbReference type="Proteomes" id="UP000078340"/>
    </source>
</evidence>